<dbReference type="Proteomes" id="UP000238916">
    <property type="component" value="Unassembled WGS sequence"/>
</dbReference>
<accession>A0A2U3KNV2</accession>
<sequence length="47" mass="5253">MRLVPLSQLFLVGLNSNKVNSKDAWSNLSYMVSRFVFGLASLIYGCI</sequence>
<name>A0A2U3KNV2_9FIRM</name>
<dbReference type="EMBL" id="OMOF01000165">
    <property type="protein sequence ID" value="SPF41257.1"/>
    <property type="molecule type" value="Genomic_DNA"/>
</dbReference>
<gene>
    <name evidence="1" type="ORF">SBF1_2470015</name>
</gene>
<protein>
    <submittedName>
        <fullName evidence="1">Uncharacterized protein</fullName>
    </submittedName>
</protein>
<dbReference type="AlphaFoldDB" id="A0A2U3KNV2"/>
<evidence type="ECO:0000313" key="2">
    <source>
        <dbReference type="Proteomes" id="UP000238916"/>
    </source>
</evidence>
<reference evidence="2" key="1">
    <citation type="submission" date="2018-02" db="EMBL/GenBank/DDBJ databases">
        <authorList>
            <person name="Hausmann B."/>
        </authorList>
    </citation>
    <scope>NUCLEOTIDE SEQUENCE [LARGE SCALE GENOMIC DNA]</scope>
    <source>
        <strain evidence="2">Peat soil MAG SbF1</strain>
    </source>
</reference>
<evidence type="ECO:0000313" key="1">
    <source>
        <dbReference type="EMBL" id="SPF41257.1"/>
    </source>
</evidence>
<proteinExistence type="predicted"/>
<organism evidence="1 2">
    <name type="scientific">Candidatus Desulfosporosinus infrequens</name>
    <dbReference type="NCBI Taxonomy" id="2043169"/>
    <lineage>
        <taxon>Bacteria</taxon>
        <taxon>Bacillati</taxon>
        <taxon>Bacillota</taxon>
        <taxon>Clostridia</taxon>
        <taxon>Eubacteriales</taxon>
        <taxon>Desulfitobacteriaceae</taxon>
        <taxon>Desulfosporosinus</taxon>
    </lineage>
</organism>